<sequence>MLLSLLQWLTDVLDMETLSGSYVTTSPNFMHSIVKSDSPKDMDCEPSLHESTLSVNNSNLRHRSKIFLSQNGPSIESNGEMESLTLDTKVKCDCHNSSSPHHPNHLSSCKHLITNKMNNVSASNHVTKNSSMKNQCTSSLNALQTKPFSGHFSTSNTSRGLKSSLQDKLNSITDLTPQTIMSLCSSLQESLDNSEGVHLALCRDEFRRPQCDINRQMALATTTIYLIAREKSKQEAEKNERKAEIQLEKIKLSQVGKQLELAKVRKESEKNSQSLESGEPSSITDKLESLVKSIKTLTIQVPVRSESFNLFFHSLEKAFQIKSVPDELKAEILLNILGERVNNLLTYLSQEDLSNYVKIKELILREFEPTPQECLSNFKKAHKLPSENYVRFASRLSATFDYCQLRKVNEFRSLCDLIISDKIFETLDRDTMNHIATKQGETYFKPQQLGRECDVYLSAR</sequence>
<dbReference type="PANTHER" id="PTHR46888:SF1">
    <property type="entry name" value="RIBONUCLEASE H"/>
    <property type="match status" value="1"/>
</dbReference>
<reference evidence="1" key="1">
    <citation type="submission" date="2020-08" db="EMBL/GenBank/DDBJ databases">
        <title>Multicomponent nature underlies the extraordinary mechanical properties of spider dragline silk.</title>
        <authorList>
            <person name="Kono N."/>
            <person name="Nakamura H."/>
            <person name="Mori M."/>
            <person name="Yoshida Y."/>
            <person name="Ohtoshi R."/>
            <person name="Malay A.D."/>
            <person name="Moran D.A.P."/>
            <person name="Tomita M."/>
            <person name="Numata K."/>
            <person name="Arakawa K."/>
        </authorList>
    </citation>
    <scope>NUCLEOTIDE SEQUENCE</scope>
</reference>
<gene>
    <name evidence="1" type="primary">NCL1_25350</name>
    <name evidence="1" type="ORF">TNCV_3096911</name>
</gene>
<accession>A0A8X6SE01</accession>
<keyword evidence="2" id="KW-1185">Reference proteome</keyword>
<dbReference type="PANTHER" id="PTHR46888">
    <property type="entry name" value="ZINC KNUCKLE DOMAINCONTAINING PROTEIN-RELATED"/>
    <property type="match status" value="1"/>
</dbReference>
<dbReference type="EMBL" id="BMAU01021310">
    <property type="protein sequence ID" value="GFY12137.1"/>
    <property type="molecule type" value="Genomic_DNA"/>
</dbReference>
<evidence type="ECO:0000313" key="2">
    <source>
        <dbReference type="Proteomes" id="UP000887159"/>
    </source>
</evidence>
<protein>
    <submittedName>
        <fullName evidence="1">Uncharacterized protein</fullName>
    </submittedName>
</protein>
<organism evidence="1 2">
    <name type="scientific">Trichonephila clavipes</name>
    <name type="common">Golden silk orbweaver</name>
    <name type="synonym">Nephila clavipes</name>
    <dbReference type="NCBI Taxonomy" id="2585209"/>
    <lineage>
        <taxon>Eukaryota</taxon>
        <taxon>Metazoa</taxon>
        <taxon>Ecdysozoa</taxon>
        <taxon>Arthropoda</taxon>
        <taxon>Chelicerata</taxon>
        <taxon>Arachnida</taxon>
        <taxon>Araneae</taxon>
        <taxon>Araneomorphae</taxon>
        <taxon>Entelegynae</taxon>
        <taxon>Araneoidea</taxon>
        <taxon>Nephilidae</taxon>
        <taxon>Trichonephila</taxon>
    </lineage>
</organism>
<comment type="caution">
    <text evidence="1">The sequence shown here is derived from an EMBL/GenBank/DDBJ whole genome shotgun (WGS) entry which is preliminary data.</text>
</comment>
<dbReference type="Proteomes" id="UP000887159">
    <property type="component" value="Unassembled WGS sequence"/>
</dbReference>
<name>A0A8X6SE01_TRICX</name>
<evidence type="ECO:0000313" key="1">
    <source>
        <dbReference type="EMBL" id="GFY12137.1"/>
    </source>
</evidence>
<dbReference type="AlphaFoldDB" id="A0A8X6SE01"/>
<proteinExistence type="predicted"/>